<dbReference type="EMBL" id="PJCH01000005">
    <property type="protein sequence ID" value="PQA88427.1"/>
    <property type="molecule type" value="Genomic_DNA"/>
</dbReference>
<keyword evidence="3" id="KW-0862">Zinc</keyword>
<gene>
    <name evidence="6" type="ORF">CW354_09040</name>
</gene>
<evidence type="ECO:0000256" key="3">
    <source>
        <dbReference type="ARBA" id="ARBA00022833"/>
    </source>
</evidence>
<dbReference type="Proteomes" id="UP000239504">
    <property type="component" value="Unassembled WGS sequence"/>
</dbReference>
<evidence type="ECO:0000313" key="7">
    <source>
        <dbReference type="Proteomes" id="UP000239504"/>
    </source>
</evidence>
<dbReference type="GO" id="GO:0046872">
    <property type="term" value="F:metal ion binding"/>
    <property type="evidence" value="ECO:0007669"/>
    <property type="project" value="UniProtKB-KW"/>
</dbReference>
<evidence type="ECO:0000256" key="4">
    <source>
        <dbReference type="ARBA" id="ARBA00023239"/>
    </source>
</evidence>
<sequence>MSEFVPLEGGCACGAVRYRLTAPPLFVHCCHCRWCQRETGSSYALNAMIEMDCVDMLGEEAVRIDTPSESGRGQKIHRCPTCHLALWSHYGGAGEAIAFIRVGTLDDPDAVPPDIHIFTESKQPWVTLSHEVPAVKTYYKMSEYWPEESQIRLKAAKDAFAAGQG</sequence>
<dbReference type="PROSITE" id="PS51891">
    <property type="entry name" value="CENP_V_GFA"/>
    <property type="match status" value="1"/>
</dbReference>
<accession>A0A2S7K7D9</accession>
<keyword evidence="4" id="KW-0456">Lyase</keyword>
<keyword evidence="7" id="KW-1185">Reference proteome</keyword>
<dbReference type="Gene3D" id="3.90.1590.10">
    <property type="entry name" value="glutathione-dependent formaldehyde- activating enzyme (gfa)"/>
    <property type="match status" value="1"/>
</dbReference>
<dbReference type="Pfam" id="PF04828">
    <property type="entry name" value="GFA"/>
    <property type="match status" value="1"/>
</dbReference>
<dbReference type="AlphaFoldDB" id="A0A2S7K7D9"/>
<evidence type="ECO:0000313" key="6">
    <source>
        <dbReference type="EMBL" id="PQA88427.1"/>
    </source>
</evidence>
<evidence type="ECO:0000256" key="1">
    <source>
        <dbReference type="ARBA" id="ARBA00005495"/>
    </source>
</evidence>
<proteinExistence type="inferred from homology"/>
<dbReference type="PANTHER" id="PTHR33337:SF33">
    <property type="entry name" value="CENP-V_GFA DOMAIN-CONTAINING PROTEIN"/>
    <property type="match status" value="1"/>
</dbReference>
<evidence type="ECO:0000256" key="2">
    <source>
        <dbReference type="ARBA" id="ARBA00022723"/>
    </source>
</evidence>
<dbReference type="InterPro" id="IPR006913">
    <property type="entry name" value="CENP-V/GFA"/>
</dbReference>
<dbReference type="RefSeq" id="WP_104829671.1">
    <property type="nucleotide sequence ID" value="NZ_PJCH01000005.1"/>
</dbReference>
<name>A0A2S7K7D9_9PROT</name>
<comment type="caution">
    <text evidence="6">The sequence shown here is derived from an EMBL/GenBank/DDBJ whole genome shotgun (WGS) entry which is preliminary data.</text>
</comment>
<dbReference type="InterPro" id="IPR011057">
    <property type="entry name" value="Mss4-like_sf"/>
</dbReference>
<dbReference type="GO" id="GO:0016846">
    <property type="term" value="F:carbon-sulfur lyase activity"/>
    <property type="evidence" value="ECO:0007669"/>
    <property type="project" value="InterPro"/>
</dbReference>
<dbReference type="PANTHER" id="PTHR33337">
    <property type="entry name" value="GFA DOMAIN-CONTAINING PROTEIN"/>
    <property type="match status" value="1"/>
</dbReference>
<dbReference type="SUPFAM" id="SSF51316">
    <property type="entry name" value="Mss4-like"/>
    <property type="match status" value="1"/>
</dbReference>
<reference evidence="6 7" key="1">
    <citation type="submission" date="2017-12" db="EMBL/GenBank/DDBJ databases">
        <authorList>
            <person name="Hurst M.R.H."/>
        </authorList>
    </citation>
    <scope>NUCLEOTIDE SEQUENCE [LARGE SCALE GENOMIC DNA]</scope>
    <source>
        <strain evidence="6 7">SY-3-19</strain>
    </source>
</reference>
<feature type="domain" description="CENP-V/GFA" evidence="5">
    <location>
        <begin position="7"/>
        <end position="126"/>
    </location>
</feature>
<protein>
    <submittedName>
        <fullName evidence="6">Aldehyde-activating protein</fullName>
    </submittedName>
</protein>
<organism evidence="6 7">
    <name type="scientific">Hyphococcus luteus</name>
    <dbReference type="NCBI Taxonomy" id="2058213"/>
    <lineage>
        <taxon>Bacteria</taxon>
        <taxon>Pseudomonadati</taxon>
        <taxon>Pseudomonadota</taxon>
        <taxon>Alphaproteobacteria</taxon>
        <taxon>Parvularculales</taxon>
        <taxon>Parvularculaceae</taxon>
        <taxon>Hyphococcus</taxon>
    </lineage>
</organism>
<comment type="similarity">
    <text evidence="1">Belongs to the Gfa family.</text>
</comment>
<keyword evidence="2" id="KW-0479">Metal-binding</keyword>
<dbReference type="OrthoDB" id="7186766at2"/>
<evidence type="ECO:0000259" key="5">
    <source>
        <dbReference type="PROSITE" id="PS51891"/>
    </source>
</evidence>